<dbReference type="AlphaFoldDB" id="A0A5E4PVV2"/>
<evidence type="ECO:0000259" key="2">
    <source>
        <dbReference type="Pfam" id="PF16020"/>
    </source>
</evidence>
<evidence type="ECO:0000313" key="4">
    <source>
        <dbReference type="Proteomes" id="UP000324832"/>
    </source>
</evidence>
<feature type="domain" description="Deltamethrin resistance protein prag01" evidence="2">
    <location>
        <begin position="33"/>
        <end position="70"/>
    </location>
</feature>
<dbReference type="InterPro" id="IPR031973">
    <property type="entry name" value="Deltameth_res_prag01"/>
</dbReference>
<proteinExistence type="predicted"/>
<feature type="transmembrane region" description="Helical" evidence="1">
    <location>
        <begin position="52"/>
        <end position="73"/>
    </location>
</feature>
<organism evidence="3 4">
    <name type="scientific">Leptidea sinapis</name>
    <dbReference type="NCBI Taxonomy" id="189913"/>
    <lineage>
        <taxon>Eukaryota</taxon>
        <taxon>Metazoa</taxon>
        <taxon>Ecdysozoa</taxon>
        <taxon>Arthropoda</taxon>
        <taxon>Hexapoda</taxon>
        <taxon>Insecta</taxon>
        <taxon>Pterygota</taxon>
        <taxon>Neoptera</taxon>
        <taxon>Endopterygota</taxon>
        <taxon>Lepidoptera</taxon>
        <taxon>Glossata</taxon>
        <taxon>Ditrysia</taxon>
        <taxon>Papilionoidea</taxon>
        <taxon>Pieridae</taxon>
        <taxon>Dismorphiinae</taxon>
        <taxon>Leptidea</taxon>
    </lineage>
</organism>
<dbReference type="EMBL" id="FZQP02000507">
    <property type="protein sequence ID" value="VVC89294.1"/>
    <property type="molecule type" value="Genomic_DNA"/>
</dbReference>
<keyword evidence="4" id="KW-1185">Reference proteome</keyword>
<reference evidence="3 4" key="1">
    <citation type="submission" date="2017-07" db="EMBL/GenBank/DDBJ databases">
        <authorList>
            <person name="Talla V."/>
            <person name="Backstrom N."/>
        </authorList>
    </citation>
    <scope>NUCLEOTIDE SEQUENCE [LARGE SCALE GENOMIC DNA]</scope>
</reference>
<accession>A0A5E4PVV2</accession>
<gene>
    <name evidence="3" type="ORF">LSINAPIS_LOCUS2454</name>
</gene>
<dbReference type="Proteomes" id="UP000324832">
    <property type="component" value="Unassembled WGS sequence"/>
</dbReference>
<dbReference type="Pfam" id="PF16020">
    <property type="entry name" value="Deltameth_res"/>
    <property type="match status" value="1"/>
</dbReference>
<keyword evidence="1" id="KW-1133">Transmembrane helix</keyword>
<evidence type="ECO:0000256" key="1">
    <source>
        <dbReference type="SAM" id="Phobius"/>
    </source>
</evidence>
<name>A0A5E4PVV2_9NEOP</name>
<protein>
    <recommendedName>
        <fullName evidence="2">Deltamethrin resistance protein prag01 domain-containing protein</fullName>
    </recommendedName>
</protein>
<evidence type="ECO:0000313" key="3">
    <source>
        <dbReference type="EMBL" id="VVC89294.1"/>
    </source>
</evidence>
<keyword evidence="1" id="KW-0812">Transmembrane</keyword>
<keyword evidence="1" id="KW-0472">Membrane</keyword>
<sequence length="107" mass="12613">MLRKLLAARRPLASFLAGRKYLNKTDFCYPHMNELPVPCGPWNEYYNERQRYYNLHLFAGITWFFFSFCAGPVHRQHLLEVGAHQLNLVLPATRWTSVKEFSISRGH</sequence>